<dbReference type="RefSeq" id="WP_118916626.1">
    <property type="nucleotide sequence ID" value="NZ_CP032097.1"/>
</dbReference>
<name>A0A347U6B9_9BACT</name>
<gene>
    <name evidence="1" type="primary">hemY</name>
    <name evidence="1" type="ORF">AELL_0717</name>
    <name evidence="2" type="ORF">CP962_06455</name>
</gene>
<protein>
    <submittedName>
        <fullName evidence="1">Protoporphyrinogen oxidase</fullName>
    </submittedName>
</protein>
<dbReference type="Proteomes" id="UP000262582">
    <property type="component" value="Chromosome"/>
</dbReference>
<evidence type="ECO:0000313" key="3">
    <source>
        <dbReference type="Proteomes" id="UP000262582"/>
    </source>
</evidence>
<reference evidence="2 4" key="1">
    <citation type="submission" date="2017-09" db="EMBL/GenBank/DDBJ databases">
        <title>Genomics of the genus Arcobacter.</title>
        <authorList>
            <person name="Perez-Cataluna A."/>
            <person name="Figueras M.J."/>
            <person name="Salas-Masso N."/>
        </authorList>
    </citation>
    <scope>NUCLEOTIDE SEQUENCE [LARGE SCALE GENOMIC DNA]</scope>
    <source>
        <strain evidence="2 4">CECT 7837</strain>
    </source>
</reference>
<reference evidence="1 3" key="2">
    <citation type="submission" date="2018-08" db="EMBL/GenBank/DDBJ databases">
        <title>Complete genome of the Arcobacter ellisii type strain LMG 26155.</title>
        <authorList>
            <person name="Miller W.G."/>
            <person name="Yee E."/>
            <person name="Bono J.L."/>
        </authorList>
    </citation>
    <scope>NUCLEOTIDE SEQUENCE [LARGE SCALE GENOMIC DNA]</scope>
    <source>
        <strain evidence="1 3">LMG 26155</strain>
    </source>
</reference>
<sequence>MKEKVLIIGAGPAGLTAAYELSLDDKYDITILEASNEIGGISRTILYNGNRIDIGGHRFFSKSDRVMNWWQNILPIQGSLAKDYKQTKTITEVSTLENAPDPDIEDKVLLIRNRLSRILFLRKFFDYPISLSLKTVKNLGIIRIIKIGMSYIYRTFFPLKDESTLENFFINRFGNELYKTFFKDYTQKVWGVPCYKISSQWGAQRIKGLSITKTIMHALKKNFKSKENINQKNIETTLIEKFFYPKFGPGQLWEEVLNICLSNGVKIENFSKVDKLVIEDNQIKKIFSSSKEYEANHIISTMAIKDLISSIEDEKIDKKVRNIAQNLVYRDFITVGILLEKLKINNDTNFKTINNIIPDNWIYIQESDVKVGRIQVFNNWSPYMIKNPDKIWIGLEYFCNVGDEIWSLEEDELKEFAINELVKIDLIDKKDVIDSTVIKVEKAYPAYFGSYDNFDEIKKYINTIKNLYCVGRNGMHRYNNMDHSMLSAMQAVKNIQNNIKSKDNIWSVNTEEEYHESK</sequence>
<dbReference type="GO" id="GO:0005829">
    <property type="term" value="C:cytosol"/>
    <property type="evidence" value="ECO:0007669"/>
    <property type="project" value="TreeGrafter"/>
</dbReference>
<proteinExistence type="predicted"/>
<dbReference type="Gene3D" id="3.50.50.60">
    <property type="entry name" value="FAD/NAD(P)-binding domain"/>
    <property type="match status" value="1"/>
</dbReference>
<dbReference type="InterPro" id="IPR036188">
    <property type="entry name" value="FAD/NAD-bd_sf"/>
</dbReference>
<dbReference type="GO" id="GO:0050660">
    <property type="term" value="F:flavin adenine dinucleotide binding"/>
    <property type="evidence" value="ECO:0007669"/>
    <property type="project" value="TreeGrafter"/>
</dbReference>
<dbReference type="EMBL" id="CP032097">
    <property type="protein sequence ID" value="AXX94397.1"/>
    <property type="molecule type" value="Genomic_DNA"/>
</dbReference>
<dbReference type="EMBL" id="NXIG01000005">
    <property type="protein sequence ID" value="RXI31096.1"/>
    <property type="molecule type" value="Genomic_DNA"/>
</dbReference>
<dbReference type="PANTHER" id="PTHR21197:SF0">
    <property type="entry name" value="UDP-GALACTOPYRANOSE MUTASE"/>
    <property type="match status" value="1"/>
</dbReference>
<dbReference type="KEGG" id="aell:AELL_0717"/>
<dbReference type="OrthoDB" id="9769600at2"/>
<dbReference type="Proteomes" id="UP000290588">
    <property type="component" value="Unassembled WGS sequence"/>
</dbReference>
<organism evidence="2 4">
    <name type="scientific">Arcobacter ellisii</name>
    <dbReference type="NCBI Taxonomy" id="913109"/>
    <lineage>
        <taxon>Bacteria</taxon>
        <taxon>Pseudomonadati</taxon>
        <taxon>Campylobacterota</taxon>
        <taxon>Epsilonproteobacteria</taxon>
        <taxon>Campylobacterales</taxon>
        <taxon>Arcobacteraceae</taxon>
        <taxon>Arcobacter</taxon>
    </lineage>
</organism>
<dbReference type="SUPFAM" id="SSF51905">
    <property type="entry name" value="FAD/NAD(P)-binding domain"/>
    <property type="match status" value="1"/>
</dbReference>
<evidence type="ECO:0000313" key="2">
    <source>
        <dbReference type="EMBL" id="RXI31096.1"/>
    </source>
</evidence>
<keyword evidence="3" id="KW-1185">Reference proteome</keyword>
<dbReference type="GO" id="GO:0008767">
    <property type="term" value="F:UDP-galactopyranose mutase activity"/>
    <property type="evidence" value="ECO:0007669"/>
    <property type="project" value="TreeGrafter"/>
</dbReference>
<dbReference type="PANTHER" id="PTHR21197">
    <property type="entry name" value="UDP-GALACTOPYRANOSE MUTASE"/>
    <property type="match status" value="1"/>
</dbReference>
<dbReference type="AlphaFoldDB" id="A0A347U6B9"/>
<evidence type="ECO:0000313" key="1">
    <source>
        <dbReference type="EMBL" id="AXX94397.1"/>
    </source>
</evidence>
<dbReference type="Pfam" id="PF13450">
    <property type="entry name" value="NAD_binding_8"/>
    <property type="match status" value="1"/>
</dbReference>
<dbReference type="NCBIfam" id="NF005546">
    <property type="entry name" value="PRK07208.1-2"/>
    <property type="match status" value="1"/>
</dbReference>
<dbReference type="PRINTS" id="PR00419">
    <property type="entry name" value="ADXRDTASE"/>
</dbReference>
<evidence type="ECO:0000313" key="4">
    <source>
        <dbReference type="Proteomes" id="UP000290588"/>
    </source>
</evidence>
<accession>A0A347U6B9</accession>
<dbReference type="NCBIfam" id="NF005549">
    <property type="entry name" value="PRK07208.1-5"/>
    <property type="match status" value="1"/>
</dbReference>
<dbReference type="NCBIfam" id="NF005548">
    <property type="entry name" value="PRK07208.1-4"/>
    <property type="match status" value="1"/>
</dbReference>